<evidence type="ECO:0000313" key="2">
    <source>
        <dbReference type="Proteomes" id="UP000054018"/>
    </source>
</evidence>
<accession>A0A0C9YIZ8</accession>
<dbReference type="HOGENOM" id="CLU_2688736_0_0_1"/>
<gene>
    <name evidence="1" type="ORF">PISMIDRAFT_254986</name>
</gene>
<evidence type="ECO:0000313" key="1">
    <source>
        <dbReference type="EMBL" id="KIK16656.1"/>
    </source>
</evidence>
<proteinExistence type="predicted"/>
<protein>
    <submittedName>
        <fullName evidence="1">Uncharacterized protein</fullName>
    </submittedName>
</protein>
<sequence>MVQNRCDSLVCPLQTEKPKDSQRTICSVVTIHSQVYTSKQNLSTTFFGWWWGYPRKSFSQTNRRTDVCWCPDYS</sequence>
<keyword evidence="2" id="KW-1185">Reference proteome</keyword>
<reference evidence="2" key="2">
    <citation type="submission" date="2015-01" db="EMBL/GenBank/DDBJ databases">
        <title>Evolutionary Origins and Diversification of the Mycorrhizal Mutualists.</title>
        <authorList>
            <consortium name="DOE Joint Genome Institute"/>
            <consortium name="Mycorrhizal Genomics Consortium"/>
            <person name="Kohler A."/>
            <person name="Kuo A."/>
            <person name="Nagy L.G."/>
            <person name="Floudas D."/>
            <person name="Copeland A."/>
            <person name="Barry K.W."/>
            <person name="Cichocki N."/>
            <person name="Veneault-Fourrey C."/>
            <person name="LaButti K."/>
            <person name="Lindquist E.A."/>
            <person name="Lipzen A."/>
            <person name="Lundell T."/>
            <person name="Morin E."/>
            <person name="Murat C."/>
            <person name="Riley R."/>
            <person name="Ohm R."/>
            <person name="Sun H."/>
            <person name="Tunlid A."/>
            <person name="Henrissat B."/>
            <person name="Grigoriev I.V."/>
            <person name="Hibbett D.S."/>
            <person name="Martin F."/>
        </authorList>
    </citation>
    <scope>NUCLEOTIDE SEQUENCE [LARGE SCALE GENOMIC DNA]</scope>
    <source>
        <strain evidence="2">441</strain>
    </source>
</reference>
<reference evidence="1 2" key="1">
    <citation type="submission" date="2014-04" db="EMBL/GenBank/DDBJ databases">
        <authorList>
            <consortium name="DOE Joint Genome Institute"/>
            <person name="Kuo A."/>
            <person name="Kohler A."/>
            <person name="Costa M.D."/>
            <person name="Nagy L.G."/>
            <person name="Floudas D."/>
            <person name="Copeland A."/>
            <person name="Barry K.W."/>
            <person name="Cichocki N."/>
            <person name="Veneault-Fourrey C."/>
            <person name="LaButti K."/>
            <person name="Lindquist E.A."/>
            <person name="Lipzen A."/>
            <person name="Lundell T."/>
            <person name="Morin E."/>
            <person name="Murat C."/>
            <person name="Sun H."/>
            <person name="Tunlid A."/>
            <person name="Henrissat B."/>
            <person name="Grigoriev I.V."/>
            <person name="Hibbett D.S."/>
            <person name="Martin F."/>
            <person name="Nordberg H.P."/>
            <person name="Cantor M.N."/>
            <person name="Hua S.X."/>
        </authorList>
    </citation>
    <scope>NUCLEOTIDE SEQUENCE [LARGE SCALE GENOMIC DNA]</scope>
    <source>
        <strain evidence="1 2">441</strain>
    </source>
</reference>
<organism evidence="1 2">
    <name type="scientific">Pisolithus microcarpus 441</name>
    <dbReference type="NCBI Taxonomy" id="765257"/>
    <lineage>
        <taxon>Eukaryota</taxon>
        <taxon>Fungi</taxon>
        <taxon>Dikarya</taxon>
        <taxon>Basidiomycota</taxon>
        <taxon>Agaricomycotina</taxon>
        <taxon>Agaricomycetes</taxon>
        <taxon>Agaricomycetidae</taxon>
        <taxon>Boletales</taxon>
        <taxon>Sclerodermatineae</taxon>
        <taxon>Pisolithaceae</taxon>
        <taxon>Pisolithus</taxon>
    </lineage>
</organism>
<dbReference type="EMBL" id="KN833850">
    <property type="protein sequence ID" value="KIK16656.1"/>
    <property type="molecule type" value="Genomic_DNA"/>
</dbReference>
<dbReference type="Proteomes" id="UP000054018">
    <property type="component" value="Unassembled WGS sequence"/>
</dbReference>
<name>A0A0C9YIZ8_9AGAM</name>
<dbReference type="AlphaFoldDB" id="A0A0C9YIZ8"/>